<dbReference type="InterPro" id="IPR032508">
    <property type="entry name" value="FecR_C"/>
</dbReference>
<keyword evidence="1" id="KW-0812">Transmembrane</keyword>
<gene>
    <name evidence="4" type="ORF">GO495_22345</name>
</gene>
<evidence type="ECO:0000313" key="5">
    <source>
        <dbReference type="Proteomes" id="UP000468388"/>
    </source>
</evidence>
<dbReference type="Pfam" id="PF04773">
    <property type="entry name" value="FecR"/>
    <property type="match status" value="1"/>
</dbReference>
<dbReference type="GO" id="GO:0016989">
    <property type="term" value="F:sigma factor antagonist activity"/>
    <property type="evidence" value="ECO:0007669"/>
    <property type="project" value="TreeGrafter"/>
</dbReference>
<dbReference type="Proteomes" id="UP000468388">
    <property type="component" value="Unassembled WGS sequence"/>
</dbReference>
<dbReference type="InterPro" id="IPR006860">
    <property type="entry name" value="FecR"/>
</dbReference>
<keyword evidence="1" id="KW-0472">Membrane</keyword>
<reference evidence="4 5" key="1">
    <citation type="submission" date="2019-12" db="EMBL/GenBank/DDBJ databases">
        <title>The draft genomic sequence of strain Chitinophaga oryziterrae JCM 16595.</title>
        <authorList>
            <person name="Zhang X."/>
        </authorList>
    </citation>
    <scope>NUCLEOTIDE SEQUENCE [LARGE SCALE GENOMIC DNA]</scope>
    <source>
        <strain evidence="4 5">JCM 16595</strain>
    </source>
</reference>
<evidence type="ECO:0000259" key="2">
    <source>
        <dbReference type="Pfam" id="PF04773"/>
    </source>
</evidence>
<keyword evidence="5" id="KW-1185">Reference proteome</keyword>
<dbReference type="OrthoDB" id="663025at2"/>
<dbReference type="AlphaFoldDB" id="A0A6N8JDE5"/>
<protein>
    <submittedName>
        <fullName evidence="4">DUF4974 domain-containing protein</fullName>
    </submittedName>
</protein>
<dbReference type="RefSeq" id="WP_157301966.1">
    <property type="nucleotide sequence ID" value="NZ_BAAAZB010000015.1"/>
</dbReference>
<evidence type="ECO:0000313" key="4">
    <source>
        <dbReference type="EMBL" id="MVT43355.1"/>
    </source>
</evidence>
<feature type="domain" description="Protein FecR C-terminal" evidence="3">
    <location>
        <begin position="263"/>
        <end position="331"/>
    </location>
</feature>
<keyword evidence="1" id="KW-1133">Transmembrane helix</keyword>
<dbReference type="EMBL" id="WRXO01000007">
    <property type="protein sequence ID" value="MVT43355.1"/>
    <property type="molecule type" value="Genomic_DNA"/>
</dbReference>
<feature type="domain" description="FecR protein" evidence="2">
    <location>
        <begin position="129"/>
        <end position="211"/>
    </location>
</feature>
<evidence type="ECO:0000259" key="3">
    <source>
        <dbReference type="Pfam" id="PF16344"/>
    </source>
</evidence>
<dbReference type="PANTHER" id="PTHR30273">
    <property type="entry name" value="PERIPLASMIC SIGNAL SENSOR AND SIGMA FACTOR ACTIVATOR FECR-RELATED"/>
    <property type="match status" value="1"/>
</dbReference>
<sequence>MEDIQHLIEKFWAGKISATEKQQLFEYMNNNEAAWKEYMEQSYADSREELLSGPAGERVLQGLREQIIVTKKVSIIPVWGRWAAAAMIIVMAGWGFFHVNNDTRSLAMKTAPVKQLLQHSNTGRHMEIIALSDGSEVQLQPGGMISYYPSFDSLERNISLEGTALFKVAKDHKRPFSVTAKGFTTTALGTVFSISTIQSDKLSVKLLEGKVVVKTARGSDLVMKEMYLTPGQEFVVNTVLKQFHVENVAPSKEVHAREHIIIMSFNKSHLQDVFAQLGNYYHVQFDIDTVAIKGLSFTGTFEKSDSLQVVLSAICNMNDLTFNKEGRKIVISKQQ</sequence>
<evidence type="ECO:0000256" key="1">
    <source>
        <dbReference type="SAM" id="Phobius"/>
    </source>
</evidence>
<name>A0A6N8JDE5_9BACT</name>
<accession>A0A6N8JDE5</accession>
<organism evidence="4 5">
    <name type="scientific">Chitinophaga oryziterrae</name>
    <dbReference type="NCBI Taxonomy" id="1031224"/>
    <lineage>
        <taxon>Bacteria</taxon>
        <taxon>Pseudomonadati</taxon>
        <taxon>Bacteroidota</taxon>
        <taxon>Chitinophagia</taxon>
        <taxon>Chitinophagales</taxon>
        <taxon>Chitinophagaceae</taxon>
        <taxon>Chitinophaga</taxon>
    </lineage>
</organism>
<comment type="caution">
    <text evidence="4">The sequence shown here is derived from an EMBL/GenBank/DDBJ whole genome shotgun (WGS) entry which is preliminary data.</text>
</comment>
<feature type="transmembrane region" description="Helical" evidence="1">
    <location>
        <begin position="78"/>
        <end position="97"/>
    </location>
</feature>
<dbReference type="Gene3D" id="2.60.120.1440">
    <property type="match status" value="1"/>
</dbReference>
<dbReference type="PIRSF" id="PIRSF018266">
    <property type="entry name" value="FecR"/>
    <property type="match status" value="1"/>
</dbReference>
<dbReference type="InterPro" id="IPR012373">
    <property type="entry name" value="Ferrdict_sens_TM"/>
</dbReference>
<proteinExistence type="predicted"/>
<dbReference type="Gene3D" id="3.55.50.30">
    <property type="match status" value="1"/>
</dbReference>
<dbReference type="Pfam" id="PF16344">
    <property type="entry name" value="FecR_C"/>
    <property type="match status" value="1"/>
</dbReference>
<dbReference type="PANTHER" id="PTHR30273:SF2">
    <property type="entry name" value="PROTEIN FECR"/>
    <property type="match status" value="1"/>
</dbReference>